<protein>
    <submittedName>
        <fullName evidence="2">Uncharacterized protein</fullName>
    </submittedName>
</protein>
<dbReference type="EMBL" id="JAEHOE010000006">
    <property type="protein sequence ID" value="KAG2499731.1"/>
    <property type="molecule type" value="Genomic_DNA"/>
</dbReference>
<evidence type="ECO:0000256" key="1">
    <source>
        <dbReference type="SAM" id="MobiDB-lite"/>
    </source>
</evidence>
<evidence type="ECO:0000313" key="2">
    <source>
        <dbReference type="EMBL" id="KAG2499731.1"/>
    </source>
</evidence>
<name>A0A835YF36_9CHLO</name>
<keyword evidence="3" id="KW-1185">Reference proteome</keyword>
<evidence type="ECO:0000313" key="3">
    <source>
        <dbReference type="Proteomes" id="UP000612055"/>
    </source>
</evidence>
<accession>A0A835YF36</accession>
<dbReference type="AlphaFoldDB" id="A0A835YF36"/>
<comment type="caution">
    <text evidence="2">The sequence shown here is derived from an EMBL/GenBank/DDBJ whole genome shotgun (WGS) entry which is preliminary data.</text>
</comment>
<feature type="compositionally biased region" description="Polar residues" evidence="1">
    <location>
        <begin position="66"/>
        <end position="80"/>
    </location>
</feature>
<dbReference type="Proteomes" id="UP000612055">
    <property type="component" value="Unassembled WGS sequence"/>
</dbReference>
<organism evidence="2 3">
    <name type="scientific">Edaphochlamys debaryana</name>
    <dbReference type="NCBI Taxonomy" id="47281"/>
    <lineage>
        <taxon>Eukaryota</taxon>
        <taxon>Viridiplantae</taxon>
        <taxon>Chlorophyta</taxon>
        <taxon>core chlorophytes</taxon>
        <taxon>Chlorophyceae</taxon>
        <taxon>CS clade</taxon>
        <taxon>Chlamydomonadales</taxon>
        <taxon>Chlamydomonadales incertae sedis</taxon>
        <taxon>Edaphochlamys</taxon>
    </lineage>
</organism>
<reference evidence="2" key="1">
    <citation type="journal article" date="2020" name="bioRxiv">
        <title>Comparative genomics of Chlamydomonas.</title>
        <authorList>
            <person name="Craig R.J."/>
            <person name="Hasan A.R."/>
            <person name="Ness R.W."/>
            <person name="Keightley P.D."/>
        </authorList>
    </citation>
    <scope>NUCLEOTIDE SEQUENCE</scope>
    <source>
        <strain evidence="2">CCAP 11/70</strain>
    </source>
</reference>
<proteinExistence type="predicted"/>
<sequence>MGRGSSVNGVRRESTDTDGSEPMRSRQTSRQGMLEPLPEAVTPTASLPGSMAGDALLKPTGPPGEAQQQPDTRGGDQTAQAARPSGGGGVPGRHDSNEALMKLLLPTDAKQGQTADARAPQIQA</sequence>
<feature type="region of interest" description="Disordered" evidence="1">
    <location>
        <begin position="1"/>
        <end position="124"/>
    </location>
</feature>
<gene>
    <name evidence="2" type="ORF">HYH03_002664</name>
</gene>